<organism evidence="2 3">
    <name type="scientific">Penicillium canescens</name>
    <dbReference type="NCBI Taxonomy" id="5083"/>
    <lineage>
        <taxon>Eukaryota</taxon>
        <taxon>Fungi</taxon>
        <taxon>Dikarya</taxon>
        <taxon>Ascomycota</taxon>
        <taxon>Pezizomycotina</taxon>
        <taxon>Eurotiomycetes</taxon>
        <taxon>Eurotiomycetidae</taxon>
        <taxon>Eurotiales</taxon>
        <taxon>Aspergillaceae</taxon>
        <taxon>Penicillium</taxon>
    </lineage>
</organism>
<comment type="caution">
    <text evidence="2">The sequence shown here is derived from an EMBL/GenBank/DDBJ whole genome shotgun (WGS) entry which is preliminary data.</text>
</comment>
<evidence type="ECO:0000313" key="3">
    <source>
        <dbReference type="Proteomes" id="UP001219568"/>
    </source>
</evidence>
<reference evidence="2" key="1">
    <citation type="journal article" date="2023" name="IMA Fungus">
        <title>Comparative genomic study of the Penicillium genus elucidates a diverse pangenome and 15 lateral gene transfer events.</title>
        <authorList>
            <person name="Petersen C."/>
            <person name="Sorensen T."/>
            <person name="Nielsen M.R."/>
            <person name="Sondergaard T.E."/>
            <person name="Sorensen J.L."/>
            <person name="Fitzpatrick D.A."/>
            <person name="Frisvad J.C."/>
            <person name="Nielsen K.L."/>
        </authorList>
    </citation>
    <scope>NUCLEOTIDE SEQUENCE</scope>
    <source>
        <strain evidence="2">IBT 15450</strain>
    </source>
</reference>
<evidence type="ECO:0000256" key="1">
    <source>
        <dbReference type="SAM" id="MobiDB-lite"/>
    </source>
</evidence>
<reference evidence="2" key="2">
    <citation type="submission" date="2023-01" db="EMBL/GenBank/DDBJ databases">
        <authorList>
            <person name="Petersen C."/>
        </authorList>
    </citation>
    <scope>NUCLEOTIDE SEQUENCE</scope>
    <source>
        <strain evidence="2">IBT 15450</strain>
    </source>
</reference>
<keyword evidence="3" id="KW-1185">Reference proteome</keyword>
<accession>A0AAD6NAL6</accession>
<feature type="compositionally biased region" description="Polar residues" evidence="1">
    <location>
        <begin position="1"/>
        <end position="10"/>
    </location>
</feature>
<gene>
    <name evidence="2" type="ORF">N7460_003703</name>
</gene>
<feature type="region of interest" description="Disordered" evidence="1">
    <location>
        <begin position="1"/>
        <end position="73"/>
    </location>
</feature>
<dbReference type="Proteomes" id="UP001219568">
    <property type="component" value="Unassembled WGS sequence"/>
</dbReference>
<sequence>MIIIQATTTRPHPIHRGALPLTNRDQPSSRNQVPDQIPRNQGSRTHAPPATPQPATPASSSIHPTAPSIPAPLFAADLSQKKYGKGEHPRPILSMAVFPRSYPPQPLAPTVLTEAKWTQEPQIAADTEPFLRS</sequence>
<evidence type="ECO:0000313" key="2">
    <source>
        <dbReference type="EMBL" id="KAJ6047556.1"/>
    </source>
</evidence>
<feature type="compositionally biased region" description="Polar residues" evidence="1">
    <location>
        <begin position="23"/>
        <end position="44"/>
    </location>
</feature>
<dbReference type="AlphaFoldDB" id="A0AAD6NAL6"/>
<dbReference type="EMBL" id="JAQJZL010000003">
    <property type="protein sequence ID" value="KAJ6047556.1"/>
    <property type="molecule type" value="Genomic_DNA"/>
</dbReference>
<name>A0AAD6NAL6_PENCN</name>
<protein>
    <submittedName>
        <fullName evidence="2">Uncharacterized protein</fullName>
    </submittedName>
</protein>
<proteinExistence type="predicted"/>